<feature type="region of interest" description="Disordered" evidence="1">
    <location>
        <begin position="132"/>
        <end position="155"/>
    </location>
</feature>
<name>A0AAN9J566_CROPI</name>
<keyword evidence="3" id="KW-1185">Reference proteome</keyword>
<protein>
    <submittedName>
        <fullName evidence="2">Uncharacterized protein</fullName>
    </submittedName>
</protein>
<organism evidence="2 3">
    <name type="scientific">Crotalaria pallida</name>
    <name type="common">Smooth rattlebox</name>
    <name type="synonym">Crotalaria striata</name>
    <dbReference type="NCBI Taxonomy" id="3830"/>
    <lineage>
        <taxon>Eukaryota</taxon>
        <taxon>Viridiplantae</taxon>
        <taxon>Streptophyta</taxon>
        <taxon>Embryophyta</taxon>
        <taxon>Tracheophyta</taxon>
        <taxon>Spermatophyta</taxon>
        <taxon>Magnoliopsida</taxon>
        <taxon>eudicotyledons</taxon>
        <taxon>Gunneridae</taxon>
        <taxon>Pentapetalae</taxon>
        <taxon>rosids</taxon>
        <taxon>fabids</taxon>
        <taxon>Fabales</taxon>
        <taxon>Fabaceae</taxon>
        <taxon>Papilionoideae</taxon>
        <taxon>50 kb inversion clade</taxon>
        <taxon>genistoids sensu lato</taxon>
        <taxon>core genistoids</taxon>
        <taxon>Crotalarieae</taxon>
        <taxon>Crotalaria</taxon>
    </lineage>
</organism>
<dbReference type="AlphaFoldDB" id="A0AAN9J566"/>
<feature type="compositionally biased region" description="Low complexity" evidence="1">
    <location>
        <begin position="132"/>
        <end position="146"/>
    </location>
</feature>
<feature type="region of interest" description="Disordered" evidence="1">
    <location>
        <begin position="50"/>
        <end position="77"/>
    </location>
</feature>
<evidence type="ECO:0000313" key="2">
    <source>
        <dbReference type="EMBL" id="KAK7291989.1"/>
    </source>
</evidence>
<accession>A0AAN9J566</accession>
<proteinExistence type="predicted"/>
<evidence type="ECO:0000313" key="3">
    <source>
        <dbReference type="Proteomes" id="UP001372338"/>
    </source>
</evidence>
<comment type="caution">
    <text evidence="2">The sequence shown here is derived from an EMBL/GenBank/DDBJ whole genome shotgun (WGS) entry which is preliminary data.</text>
</comment>
<reference evidence="2 3" key="1">
    <citation type="submission" date="2024-01" db="EMBL/GenBank/DDBJ databases">
        <title>The genomes of 5 underutilized Papilionoideae crops provide insights into root nodulation and disease resistanc.</title>
        <authorList>
            <person name="Yuan L."/>
        </authorList>
    </citation>
    <scope>NUCLEOTIDE SEQUENCE [LARGE SCALE GENOMIC DNA]</scope>
    <source>
        <strain evidence="2">ZHUSHIDOU_FW_LH</strain>
        <tissue evidence="2">Leaf</tissue>
    </source>
</reference>
<dbReference type="Proteomes" id="UP001372338">
    <property type="component" value="Unassembled WGS sequence"/>
</dbReference>
<gene>
    <name evidence="2" type="ORF">RIF29_07590</name>
</gene>
<dbReference type="EMBL" id="JAYWIO010000001">
    <property type="protein sequence ID" value="KAK7291989.1"/>
    <property type="molecule type" value="Genomic_DNA"/>
</dbReference>
<evidence type="ECO:0000256" key="1">
    <source>
        <dbReference type="SAM" id="MobiDB-lite"/>
    </source>
</evidence>
<sequence>MEGDIVEAIDLDLKRNKTDYLKENKWYKDPNEESDEKERMEQCGTSAVTIENLNKKETTQESPVGSEHGGASKARTEMDMEISEVDGEQAKNQEDHSNYGKKELRKDFVQQENHFGPWMLVKRPYRRKEVARNNNASNAATANSANGINKKAGPPLTRSRFAALEKETEEKNIDENVNNMARDSPYEEGTKVDRKPVNVKEKTTSITGDKSVDAEIRGLEKANHMDTKVQDVENRRRMEEYQRAHNFTSDNLITQVVLPSQEIVDMVKQKAELFKKYFNKDEPPDRGSPKAMEIREVESVTMETDNMGAVRVEEEQAADSRLYPYTAIHNLRSSVQYSTSVQYSKRSRAQSCR</sequence>